<organism evidence="2 3">
    <name type="scientific">Bacillus wiedmannii</name>
    <dbReference type="NCBI Taxonomy" id="1890302"/>
    <lineage>
        <taxon>Bacteria</taxon>
        <taxon>Bacillati</taxon>
        <taxon>Bacillota</taxon>
        <taxon>Bacilli</taxon>
        <taxon>Bacillales</taxon>
        <taxon>Bacillaceae</taxon>
        <taxon>Bacillus</taxon>
        <taxon>Bacillus cereus group</taxon>
    </lineage>
</organism>
<sequence length="68" mass="7774">MPFFKVNNLRFYNTPSWRDKDVASLVAAGLGFKIEAKVTVNGSPQYKVQNSKGKTYYVTANEVYVYMK</sequence>
<gene>
    <name evidence="1" type="ORF">FC694_18450</name>
    <name evidence="2" type="ORF">FC699_34120</name>
</gene>
<name>A0A4U3A3A4_9BACI</name>
<dbReference type="Proteomes" id="UP000306037">
    <property type="component" value="Unassembled WGS sequence"/>
</dbReference>
<reference evidence="3 4" key="1">
    <citation type="journal article" date="2019" name="Environ. Microbiol.">
        <title>An active ?-lactamase is a part of an orchestrated cell wall stress resistance network of Bacillus subtilis and related rhizosphere species.</title>
        <authorList>
            <person name="Bucher T."/>
            <person name="Keren-Paz A."/>
            <person name="Hausser J."/>
            <person name="Olender T."/>
            <person name="Cytryn E."/>
            <person name="Kolodkin-Gal I."/>
        </authorList>
    </citation>
    <scope>NUCLEOTIDE SEQUENCE [LARGE SCALE GENOMIC DNA]</scope>
    <source>
        <strain evidence="2 3">I5</strain>
        <strain evidence="1 4">I71</strain>
    </source>
</reference>
<dbReference type="EMBL" id="SZOM01000151">
    <property type="protein sequence ID" value="TKH13988.1"/>
    <property type="molecule type" value="Genomic_DNA"/>
</dbReference>
<evidence type="ECO:0000313" key="1">
    <source>
        <dbReference type="EMBL" id="TKH13988.1"/>
    </source>
</evidence>
<dbReference type="EMBL" id="SZON01003223">
    <property type="protein sequence ID" value="TKI81241.1"/>
    <property type="molecule type" value="Genomic_DNA"/>
</dbReference>
<dbReference type="AlphaFoldDB" id="A0A4U3A3A4"/>
<comment type="caution">
    <text evidence="2">The sequence shown here is derived from an EMBL/GenBank/DDBJ whole genome shotgun (WGS) entry which is preliminary data.</text>
</comment>
<evidence type="ECO:0000313" key="4">
    <source>
        <dbReference type="Proteomes" id="UP000306037"/>
    </source>
</evidence>
<protein>
    <submittedName>
        <fullName evidence="2">N-acetylmuramoyl-L-alanine amidase</fullName>
    </submittedName>
</protein>
<accession>A0A4U3A3A4</accession>
<dbReference type="Proteomes" id="UP000305222">
    <property type="component" value="Unassembled WGS sequence"/>
</dbReference>
<proteinExistence type="predicted"/>
<evidence type="ECO:0000313" key="2">
    <source>
        <dbReference type="EMBL" id="TKI81241.1"/>
    </source>
</evidence>
<evidence type="ECO:0000313" key="3">
    <source>
        <dbReference type="Proteomes" id="UP000305222"/>
    </source>
</evidence>